<feature type="chain" id="PRO_5040388202" evidence="2">
    <location>
        <begin position="26"/>
        <end position="502"/>
    </location>
</feature>
<comment type="caution">
    <text evidence="3">The sequence shown here is derived from an EMBL/GenBank/DDBJ whole genome shotgun (WGS) entry which is preliminary data.</text>
</comment>
<gene>
    <name evidence="3" type="ORF">WICMUC_000583</name>
</gene>
<evidence type="ECO:0000256" key="2">
    <source>
        <dbReference type="SAM" id="SignalP"/>
    </source>
</evidence>
<proteinExistence type="predicted"/>
<keyword evidence="2" id="KW-0732">Signal</keyword>
<organism evidence="3 4">
    <name type="scientific">Wickerhamomyces mucosus</name>
    <dbReference type="NCBI Taxonomy" id="1378264"/>
    <lineage>
        <taxon>Eukaryota</taxon>
        <taxon>Fungi</taxon>
        <taxon>Dikarya</taxon>
        <taxon>Ascomycota</taxon>
        <taxon>Saccharomycotina</taxon>
        <taxon>Saccharomycetes</taxon>
        <taxon>Phaffomycetales</taxon>
        <taxon>Wickerhamomycetaceae</taxon>
        <taxon>Wickerhamomyces</taxon>
    </lineage>
</organism>
<dbReference type="InterPro" id="IPR029044">
    <property type="entry name" value="Nucleotide-diphossugar_trans"/>
</dbReference>
<sequence length="502" mass="57223">MLSFRFTFLILSLALLLLLVSTLFSEPKNSAKNALFDLINSMDFSKEPGNQRILEINQGAKIFSANDRDIMIEHSVIDKVNSMLRSKFEETYQEDIARHKESMSPIEETLENLRAENEEISQNILAAQIELKGYKVEELWKDKSPFKLKIDEFSNDQYRIKTFSLAVKTEPQASDILNWAQDHDSRESSYSINPSTNELIVLSHIPTTDIDITAFIQMISKINPTKLKTTVALLVTSPELYETISSNYDLLLKQLKVIYWEQYSHKLKQESEENGQFTDDFELFEALKDSEDYYSGGEDRLNLALSHLFSKFIIIEPSFIINNEKISGEYKNSLLNNFLLSNAVKLEKYSIFLDYRTQSIPENVYPTLKSSKAELATIRMASKSSFTSDDVISHDFDRNSWFYQDSSSRSTLGDFAADLPRYGLDNSLDSSHALSSIGDSFIFLNNALIKEGVFFSTFRNVGAEWEQDGEYGLGSTGMCYYANTIGSICRGFPNLVGFIVHH</sequence>
<reference evidence="3" key="1">
    <citation type="journal article" date="2021" name="Open Biol.">
        <title>Shared evolutionary footprints suggest mitochondrial oxidative damage underlies multiple complex I losses in fungi.</title>
        <authorList>
            <person name="Schikora-Tamarit M.A."/>
            <person name="Marcet-Houben M."/>
            <person name="Nosek J."/>
            <person name="Gabaldon T."/>
        </authorList>
    </citation>
    <scope>NUCLEOTIDE SEQUENCE</scope>
    <source>
        <strain evidence="3">CBS6341</strain>
    </source>
</reference>
<dbReference type="AlphaFoldDB" id="A0A9P8PYB3"/>
<accession>A0A9P8PYB3</accession>
<evidence type="ECO:0000313" key="4">
    <source>
        <dbReference type="Proteomes" id="UP000769528"/>
    </source>
</evidence>
<dbReference type="Proteomes" id="UP000769528">
    <property type="component" value="Unassembled WGS sequence"/>
</dbReference>
<protein>
    <submittedName>
        <fullName evidence="3">Uncharacterized protein</fullName>
    </submittedName>
</protein>
<feature type="signal peptide" evidence="2">
    <location>
        <begin position="1"/>
        <end position="25"/>
    </location>
</feature>
<keyword evidence="4" id="KW-1185">Reference proteome</keyword>
<reference evidence="3" key="2">
    <citation type="submission" date="2021-01" db="EMBL/GenBank/DDBJ databases">
        <authorList>
            <person name="Schikora-Tamarit M.A."/>
        </authorList>
    </citation>
    <scope>NUCLEOTIDE SEQUENCE</scope>
    <source>
        <strain evidence="3">CBS6341</strain>
    </source>
</reference>
<feature type="coiled-coil region" evidence="1">
    <location>
        <begin position="96"/>
        <end position="137"/>
    </location>
</feature>
<evidence type="ECO:0000313" key="3">
    <source>
        <dbReference type="EMBL" id="KAH3679840.1"/>
    </source>
</evidence>
<dbReference type="EMBL" id="JAEUBF010000206">
    <property type="protein sequence ID" value="KAH3679840.1"/>
    <property type="molecule type" value="Genomic_DNA"/>
</dbReference>
<keyword evidence="1" id="KW-0175">Coiled coil</keyword>
<dbReference type="Gene3D" id="3.90.550.10">
    <property type="entry name" value="Spore Coat Polysaccharide Biosynthesis Protein SpsA, Chain A"/>
    <property type="match status" value="1"/>
</dbReference>
<evidence type="ECO:0000256" key="1">
    <source>
        <dbReference type="SAM" id="Coils"/>
    </source>
</evidence>
<name>A0A9P8PYB3_9ASCO</name>